<sequence>MRGTGRRTGTAGPGRAVGADPAGAGAAPRRGRAEPVRRVVAGLDVPSVSADPAGYALDPARGLDAALGIRRREVARGWALRAGRAPDGTGRIGDGPIAGSKAGPRRVLIRLIEEHARHDGLAGPLRERIDGVTGA</sequence>
<dbReference type="eggNOG" id="COG2318">
    <property type="taxonomic scope" value="Bacteria"/>
</dbReference>
<dbReference type="EMBL" id="DS999641">
    <property type="protein sequence ID" value="EFE70264.2"/>
    <property type="molecule type" value="Genomic_DNA"/>
</dbReference>
<proteinExistence type="predicted"/>
<reference evidence="3" key="1">
    <citation type="submission" date="2008-12" db="EMBL/GenBank/DDBJ databases">
        <title>Annotation of Streptomyces ghanaensis ATCC 14672.</title>
        <authorList>
            <consortium name="The Broad Institute Genome Sequencing Platform"/>
            <consortium name="Broad Institute Microbial Sequencing Center"/>
            <person name="Fischbach M."/>
            <person name="Ward D."/>
            <person name="Young S."/>
            <person name="Kodira C.D."/>
            <person name="Zeng Q."/>
            <person name="Koehrsen M."/>
            <person name="Godfrey P."/>
            <person name="Alvarado L."/>
            <person name="Berlin A.M."/>
            <person name="Borenstein D."/>
            <person name="Chen Z."/>
            <person name="Engels R."/>
            <person name="Freedman E."/>
            <person name="Gellesch M."/>
            <person name="Goldberg J."/>
            <person name="Griggs A."/>
            <person name="Gujja S."/>
            <person name="Heiman D.I."/>
            <person name="Hepburn T.A."/>
            <person name="Howarth C."/>
            <person name="Jen D."/>
            <person name="Larson L."/>
            <person name="Lewis B."/>
            <person name="Mehta T."/>
            <person name="Park D."/>
            <person name="Pearson M."/>
            <person name="Roberts A."/>
            <person name="Saif S."/>
            <person name="Shea T.D."/>
            <person name="Shenoy N."/>
            <person name="Sisk P."/>
            <person name="Stolte C."/>
            <person name="Sykes S.N."/>
            <person name="Walk T."/>
            <person name="White J."/>
            <person name="Yandava C."/>
            <person name="Straight P."/>
            <person name="Clardy J."/>
            <person name="Hung D."/>
            <person name="Kolter R."/>
            <person name="Mekalanos J."/>
            <person name="Walker S."/>
            <person name="Walsh C.T."/>
            <person name="Wieland B.L.C."/>
            <person name="Ilzarbe M."/>
            <person name="Galagan J."/>
            <person name="Nusbaum C."/>
            <person name="Birren B."/>
        </authorList>
    </citation>
    <scope>NUCLEOTIDE SEQUENCE [LARGE SCALE GENOMIC DNA]</scope>
    <source>
        <strain evidence="3">ATCC 14672 / DSM 40746 / JCM 4963 / KCTC 9882 / NRRL B-12104 / FH 1290</strain>
    </source>
</reference>
<dbReference type="InterPro" id="IPR007061">
    <property type="entry name" value="MST-like"/>
</dbReference>
<feature type="compositionally biased region" description="Low complexity" evidence="1">
    <location>
        <begin position="1"/>
        <end position="28"/>
    </location>
</feature>
<gene>
    <name evidence="2" type="ORF">SSFG_05507</name>
</gene>
<organism evidence="2 3">
    <name type="scientific">Streptomyces viridosporus (strain ATCC 14672 / DSM 40746 / JCM 4963 / KCTC 9882 / NRRL B-12104 / FH 1290)</name>
    <name type="common">Streptomyces ghanaensis</name>
    <dbReference type="NCBI Taxonomy" id="566461"/>
    <lineage>
        <taxon>Bacteria</taxon>
        <taxon>Bacillati</taxon>
        <taxon>Actinomycetota</taxon>
        <taxon>Actinomycetes</taxon>
        <taxon>Kitasatosporales</taxon>
        <taxon>Streptomycetaceae</taxon>
        <taxon>Streptomyces</taxon>
    </lineage>
</organism>
<feature type="region of interest" description="Disordered" evidence="1">
    <location>
        <begin position="1"/>
        <end position="35"/>
    </location>
</feature>
<dbReference type="InterPro" id="IPR034660">
    <property type="entry name" value="DinB/YfiT-like"/>
</dbReference>
<dbReference type="Proteomes" id="UP000003824">
    <property type="component" value="Unassembled WGS sequence"/>
</dbReference>
<dbReference type="AlphaFoldDB" id="D5ZPU1"/>
<evidence type="ECO:0000313" key="2">
    <source>
        <dbReference type="EMBL" id="EFE70264.2"/>
    </source>
</evidence>
<accession>D5ZPU1</accession>
<dbReference type="SUPFAM" id="SSF109854">
    <property type="entry name" value="DinB/YfiT-like putative metalloenzymes"/>
    <property type="match status" value="1"/>
</dbReference>
<dbReference type="Pfam" id="PF04978">
    <property type="entry name" value="MST"/>
    <property type="match status" value="1"/>
</dbReference>
<protein>
    <submittedName>
        <fullName evidence="2">Predicted protein</fullName>
    </submittedName>
</protein>
<name>D5ZPU1_STRV1</name>
<evidence type="ECO:0000256" key="1">
    <source>
        <dbReference type="SAM" id="MobiDB-lite"/>
    </source>
</evidence>
<evidence type="ECO:0000313" key="3">
    <source>
        <dbReference type="Proteomes" id="UP000003824"/>
    </source>
</evidence>